<reference evidence="3 4" key="1">
    <citation type="submission" date="2019-05" db="EMBL/GenBank/DDBJ databases">
        <title>Comparative genomics and metabolomics analyses of clavulanic acid producing Streptomyces species provides insight into specialized metabolism and evolution of beta-lactam biosynthetic gene clusters.</title>
        <authorList>
            <person name="Moore M.A."/>
            <person name="Cruz-Morales P."/>
            <person name="Barona Gomez F."/>
            <person name="Kapil T."/>
        </authorList>
    </citation>
    <scope>NUCLEOTIDE SEQUENCE [LARGE SCALE GENOMIC DNA]</scope>
    <source>
        <strain evidence="3 4">NRRL 5741</strain>
    </source>
</reference>
<dbReference type="AlphaFoldDB" id="A0A646KJ14"/>
<organism evidence="3 4">
    <name type="scientific">Streptomyces jumonjinensis</name>
    <dbReference type="NCBI Taxonomy" id="1945"/>
    <lineage>
        <taxon>Bacteria</taxon>
        <taxon>Bacillati</taxon>
        <taxon>Actinomycetota</taxon>
        <taxon>Actinomycetes</taxon>
        <taxon>Kitasatosporales</taxon>
        <taxon>Streptomycetaceae</taxon>
        <taxon>Streptomyces</taxon>
    </lineage>
</organism>
<sequence>MDHISDAHLRRRLSALTTTAPCSFCTRTAGPHPGAVDLKLLVRSVMAGVREKYEETTEHDRGIPTALAVEDVCRTAVDPLVARALLGCETRPASWRLREIPQPSRADAVPIEPWSAFRERVGHQRRFTLLSGADEAGDVSVVRMLDAVSAVIQRLGLVRTLPRGHQVWRGRMRADTARPGYTAASIGSTPTSRATANRMSPAGVPMFYGSEDVDTVVAEISAHDPRPYVAAAAFQITRPVPVVDLSTVPDAPSVFDPRRRSLIRPVGFVRAFSENLSQPVVLDGRERIAYVPTQVLTEYFRWLSPLRVQGIVFRSAQNGGINYVLFTGPEGCVDAHTTDPEAMLRLQPNTETVVGRAPGMARGTPDSVGANTARPA</sequence>
<keyword evidence="4" id="KW-1185">Reference proteome</keyword>
<dbReference type="Proteomes" id="UP000419138">
    <property type="component" value="Unassembled WGS sequence"/>
</dbReference>
<dbReference type="Pfam" id="PF08808">
    <property type="entry name" value="RES"/>
    <property type="match status" value="1"/>
</dbReference>
<comment type="caution">
    <text evidence="3">The sequence shown here is derived from an EMBL/GenBank/DDBJ whole genome shotgun (WGS) entry which is preliminary data.</text>
</comment>
<accession>A0A646KJ14</accession>
<evidence type="ECO:0000256" key="1">
    <source>
        <dbReference type="SAM" id="MobiDB-lite"/>
    </source>
</evidence>
<feature type="domain" description="RES" evidence="2">
    <location>
        <begin position="183"/>
        <end position="336"/>
    </location>
</feature>
<proteinExistence type="predicted"/>
<evidence type="ECO:0000313" key="3">
    <source>
        <dbReference type="EMBL" id="MQT02060.1"/>
    </source>
</evidence>
<feature type="region of interest" description="Disordered" evidence="1">
    <location>
        <begin position="356"/>
        <end position="376"/>
    </location>
</feature>
<protein>
    <submittedName>
        <fullName evidence="3">RES domain-containing protein</fullName>
    </submittedName>
</protein>
<evidence type="ECO:0000259" key="2">
    <source>
        <dbReference type="SMART" id="SM00953"/>
    </source>
</evidence>
<dbReference type="OrthoDB" id="1425103at2"/>
<name>A0A646KJ14_STRJU</name>
<dbReference type="SMART" id="SM00953">
    <property type="entry name" value="RES"/>
    <property type="match status" value="1"/>
</dbReference>
<evidence type="ECO:0000313" key="4">
    <source>
        <dbReference type="Proteomes" id="UP000419138"/>
    </source>
</evidence>
<gene>
    <name evidence="3" type="ORF">FF041_18175</name>
</gene>
<dbReference type="EMBL" id="VCLA01000145">
    <property type="protein sequence ID" value="MQT02060.1"/>
    <property type="molecule type" value="Genomic_DNA"/>
</dbReference>
<dbReference type="InterPro" id="IPR014914">
    <property type="entry name" value="RES_dom"/>
</dbReference>